<evidence type="ECO:0000313" key="2">
    <source>
        <dbReference type="EMBL" id="EGT47619.1"/>
    </source>
</evidence>
<organism evidence="3">
    <name type="scientific">Caenorhabditis brenneri</name>
    <name type="common">Nematode worm</name>
    <dbReference type="NCBI Taxonomy" id="135651"/>
    <lineage>
        <taxon>Eukaryota</taxon>
        <taxon>Metazoa</taxon>
        <taxon>Ecdysozoa</taxon>
        <taxon>Nematoda</taxon>
        <taxon>Chromadorea</taxon>
        <taxon>Rhabditida</taxon>
        <taxon>Rhabditina</taxon>
        <taxon>Rhabditomorpha</taxon>
        <taxon>Rhabditoidea</taxon>
        <taxon>Rhabditidae</taxon>
        <taxon>Peloderinae</taxon>
        <taxon>Caenorhabditis</taxon>
    </lineage>
</organism>
<dbReference type="Proteomes" id="UP000008068">
    <property type="component" value="Unassembled WGS sequence"/>
</dbReference>
<protein>
    <submittedName>
        <fullName evidence="2">Uncharacterized protein</fullName>
    </submittedName>
</protein>
<dbReference type="EMBL" id="GL380126">
    <property type="protein sequence ID" value="EGT47619.1"/>
    <property type="molecule type" value="Genomic_DNA"/>
</dbReference>
<evidence type="ECO:0000256" key="1">
    <source>
        <dbReference type="SAM" id="MobiDB-lite"/>
    </source>
</evidence>
<feature type="compositionally biased region" description="Basic and acidic residues" evidence="1">
    <location>
        <begin position="50"/>
        <end position="65"/>
    </location>
</feature>
<evidence type="ECO:0000313" key="3">
    <source>
        <dbReference type="Proteomes" id="UP000008068"/>
    </source>
</evidence>
<gene>
    <name evidence="2" type="ORF">CAEBREN_24331</name>
</gene>
<accession>G0P852</accession>
<dbReference type="AlphaFoldDB" id="G0P852"/>
<sequence length="72" mass="8604">MPTKRTFNLEVIKVIDESTKRFKTEEQSAMHYNHGDRWHFSDVMRWSYERTTRSPRGKCVDESKNEGAPNKQ</sequence>
<reference evidence="3" key="1">
    <citation type="submission" date="2011-07" db="EMBL/GenBank/DDBJ databases">
        <authorList>
            <consortium name="Caenorhabditis brenneri Sequencing and Analysis Consortium"/>
            <person name="Wilson R.K."/>
        </authorList>
    </citation>
    <scope>NUCLEOTIDE SEQUENCE [LARGE SCALE GENOMIC DNA]</scope>
    <source>
        <strain evidence="3">PB2801</strain>
    </source>
</reference>
<dbReference type="InParanoid" id="G0P852"/>
<keyword evidence="3" id="KW-1185">Reference proteome</keyword>
<dbReference type="HOGENOM" id="CLU_2724473_0_0_1"/>
<name>G0P852_CAEBE</name>
<proteinExistence type="predicted"/>
<feature type="region of interest" description="Disordered" evidence="1">
    <location>
        <begin position="50"/>
        <end position="72"/>
    </location>
</feature>